<dbReference type="InterPro" id="IPR000868">
    <property type="entry name" value="Isochorismatase-like_dom"/>
</dbReference>
<proteinExistence type="inferred from homology"/>
<dbReference type="InterPro" id="IPR050272">
    <property type="entry name" value="Isochorismatase-like_hydrls"/>
</dbReference>
<evidence type="ECO:0000259" key="3">
    <source>
        <dbReference type="Pfam" id="PF00857"/>
    </source>
</evidence>
<comment type="caution">
    <text evidence="4">The sequence shown here is derived from an EMBL/GenBank/DDBJ whole genome shotgun (WGS) entry which is preliminary data.</text>
</comment>
<dbReference type="SUPFAM" id="SSF52499">
    <property type="entry name" value="Isochorismatase-like hydrolases"/>
    <property type="match status" value="1"/>
</dbReference>
<name>A0ABR3QBT1_9TREE</name>
<reference evidence="4 5" key="1">
    <citation type="submission" date="2023-08" db="EMBL/GenBank/DDBJ databases">
        <title>Annotated Genome Sequence of Vanrija albida AlHP1.</title>
        <authorList>
            <person name="Herzog R."/>
        </authorList>
    </citation>
    <scope>NUCLEOTIDE SEQUENCE [LARGE SCALE GENOMIC DNA]</scope>
    <source>
        <strain evidence="4 5">AlHP1</strain>
    </source>
</reference>
<gene>
    <name evidence="4" type="ORF">Q8F55_003184</name>
</gene>
<keyword evidence="2" id="KW-0378">Hydrolase</keyword>
<feature type="domain" description="Isochorismatase-like" evidence="3">
    <location>
        <begin position="48"/>
        <end position="118"/>
    </location>
</feature>
<accession>A0ABR3QBT1</accession>
<protein>
    <recommendedName>
        <fullName evidence="3">Isochorismatase-like domain-containing protein</fullName>
    </recommendedName>
</protein>
<organism evidence="4 5">
    <name type="scientific">Vanrija albida</name>
    <dbReference type="NCBI Taxonomy" id="181172"/>
    <lineage>
        <taxon>Eukaryota</taxon>
        <taxon>Fungi</taxon>
        <taxon>Dikarya</taxon>
        <taxon>Basidiomycota</taxon>
        <taxon>Agaricomycotina</taxon>
        <taxon>Tremellomycetes</taxon>
        <taxon>Trichosporonales</taxon>
        <taxon>Trichosporonaceae</taxon>
        <taxon>Vanrija</taxon>
    </lineage>
</organism>
<keyword evidence="5" id="KW-1185">Reference proteome</keyword>
<dbReference type="EMBL" id="JBBXJM010000002">
    <property type="protein sequence ID" value="KAL1412174.1"/>
    <property type="molecule type" value="Genomic_DNA"/>
</dbReference>
<evidence type="ECO:0000256" key="2">
    <source>
        <dbReference type="ARBA" id="ARBA00022801"/>
    </source>
</evidence>
<evidence type="ECO:0000313" key="5">
    <source>
        <dbReference type="Proteomes" id="UP001565368"/>
    </source>
</evidence>
<dbReference type="InterPro" id="IPR036380">
    <property type="entry name" value="Isochorismatase-like_sf"/>
</dbReference>
<evidence type="ECO:0000313" key="4">
    <source>
        <dbReference type="EMBL" id="KAL1412174.1"/>
    </source>
</evidence>
<dbReference type="Gene3D" id="3.40.50.850">
    <property type="entry name" value="Isochorismatase-like"/>
    <property type="match status" value="2"/>
</dbReference>
<dbReference type="RefSeq" id="XP_069212118.1">
    <property type="nucleotide sequence ID" value="XM_069351732.1"/>
</dbReference>
<evidence type="ECO:0000256" key="1">
    <source>
        <dbReference type="ARBA" id="ARBA00006336"/>
    </source>
</evidence>
<dbReference type="PANTHER" id="PTHR43540">
    <property type="entry name" value="PEROXYUREIDOACRYLATE/UREIDOACRYLATE AMIDOHYDROLASE-RELATED"/>
    <property type="match status" value="1"/>
</dbReference>
<dbReference type="Proteomes" id="UP001565368">
    <property type="component" value="Unassembled WGS sequence"/>
</dbReference>
<dbReference type="PANTHER" id="PTHR43540:SF1">
    <property type="entry name" value="ISOCHORISMATASE HYDROLASE"/>
    <property type="match status" value="1"/>
</dbReference>
<sequence length="161" mass="16995">MPTAIHPPSAALLIIDVQVNVVAEAYERDATIANINTALARARAAGAPVLVPLDSELRVHKAYGDAFEDTDLEAQLDAAGVRTLVVCGAQTDFCVRSTIHSGLTRGFSVTLLGDAHTTDDLSGYGAPTPNRVVKHTNMYWAGQRAPGRKAAVVDAGEVEFV</sequence>
<dbReference type="Pfam" id="PF00857">
    <property type="entry name" value="Isochorismatase"/>
    <property type="match status" value="1"/>
</dbReference>
<comment type="similarity">
    <text evidence="1">Belongs to the isochorismatase family.</text>
</comment>
<dbReference type="GeneID" id="95984227"/>